<dbReference type="SUPFAM" id="SSF46689">
    <property type="entry name" value="Homeodomain-like"/>
    <property type="match status" value="1"/>
</dbReference>
<dbReference type="AlphaFoldDB" id="A0A1H0F2L1"/>
<reference evidence="5" key="1">
    <citation type="submission" date="2016-10" db="EMBL/GenBank/DDBJ databases">
        <authorList>
            <person name="Varghese N."/>
            <person name="Submissions S."/>
        </authorList>
    </citation>
    <scope>NUCLEOTIDE SEQUENCE [LARGE SCALE GENOMIC DNA]</scope>
    <source>
        <strain evidence="5">IBRC-M 10655</strain>
    </source>
</reference>
<evidence type="ECO:0000256" key="1">
    <source>
        <dbReference type="ARBA" id="ARBA00023125"/>
    </source>
</evidence>
<protein>
    <submittedName>
        <fullName evidence="4">DNA-binding transcriptional regulator, AcrR family</fullName>
    </submittedName>
</protein>
<organism evidence="4 5">
    <name type="scientific">Actinokineospora alba</name>
    <dbReference type="NCBI Taxonomy" id="504798"/>
    <lineage>
        <taxon>Bacteria</taxon>
        <taxon>Bacillati</taxon>
        <taxon>Actinomycetota</taxon>
        <taxon>Actinomycetes</taxon>
        <taxon>Pseudonocardiales</taxon>
        <taxon>Pseudonocardiaceae</taxon>
        <taxon>Actinokineospora</taxon>
    </lineage>
</organism>
<evidence type="ECO:0000259" key="3">
    <source>
        <dbReference type="PROSITE" id="PS50977"/>
    </source>
</evidence>
<dbReference type="STRING" id="504798.SAMN05421871_103665"/>
<dbReference type="EMBL" id="FNJB01000001">
    <property type="protein sequence ID" value="SDN88872.1"/>
    <property type="molecule type" value="Genomic_DNA"/>
</dbReference>
<dbReference type="InterPro" id="IPR001647">
    <property type="entry name" value="HTH_TetR"/>
</dbReference>
<dbReference type="GO" id="GO:0000976">
    <property type="term" value="F:transcription cis-regulatory region binding"/>
    <property type="evidence" value="ECO:0007669"/>
    <property type="project" value="TreeGrafter"/>
</dbReference>
<dbReference type="GO" id="GO:0003700">
    <property type="term" value="F:DNA-binding transcription factor activity"/>
    <property type="evidence" value="ECO:0007669"/>
    <property type="project" value="TreeGrafter"/>
</dbReference>
<gene>
    <name evidence="4" type="ORF">SAMN05192558_101205</name>
</gene>
<name>A0A1H0F2L1_9PSEU</name>
<accession>A0A1H0F2L1</accession>
<keyword evidence="5" id="KW-1185">Reference proteome</keyword>
<sequence length="231" mass="25268">MSKHPVLSGVEAFASVGQGLPSRHRLTPEEVAESQRHRIVVAFLQVTAEKGYAAVTIGDIVERAGVSRQAFYQQFPSKQDCFIAAFRTAAKLTLGSISQPLSELPYTDWRAGVTATMDTYLRAMAAAPKVTWTMQIECLAAGPEVAALYHKAIGQIAELYRITYNQVVRREDPSRPPLPDEAFDVLVGGLSDRIRYCLYTKGAEAIPDLIPDFVATIMALFGEKPAPADKP</sequence>
<dbReference type="Pfam" id="PF00440">
    <property type="entry name" value="TetR_N"/>
    <property type="match status" value="1"/>
</dbReference>
<keyword evidence="1 2" id="KW-0238">DNA-binding</keyword>
<dbReference type="InterPro" id="IPR009057">
    <property type="entry name" value="Homeodomain-like_sf"/>
</dbReference>
<dbReference type="PANTHER" id="PTHR30055:SF226">
    <property type="entry name" value="HTH-TYPE TRANSCRIPTIONAL REGULATOR PKSA"/>
    <property type="match status" value="1"/>
</dbReference>
<dbReference type="RefSeq" id="WP_166658096.1">
    <property type="nucleotide sequence ID" value="NZ_FNDV01000003.1"/>
</dbReference>
<feature type="DNA-binding region" description="H-T-H motif" evidence="2">
    <location>
        <begin position="56"/>
        <end position="75"/>
    </location>
</feature>
<dbReference type="PANTHER" id="PTHR30055">
    <property type="entry name" value="HTH-TYPE TRANSCRIPTIONAL REGULATOR RUTR"/>
    <property type="match status" value="1"/>
</dbReference>
<dbReference type="InterPro" id="IPR050109">
    <property type="entry name" value="HTH-type_TetR-like_transc_reg"/>
</dbReference>
<dbReference type="PROSITE" id="PS50977">
    <property type="entry name" value="HTH_TETR_2"/>
    <property type="match status" value="1"/>
</dbReference>
<feature type="domain" description="HTH tetR-type" evidence="3">
    <location>
        <begin position="33"/>
        <end position="93"/>
    </location>
</feature>
<dbReference type="PRINTS" id="PR00455">
    <property type="entry name" value="HTHTETR"/>
</dbReference>
<evidence type="ECO:0000313" key="4">
    <source>
        <dbReference type="EMBL" id="SDN88872.1"/>
    </source>
</evidence>
<proteinExistence type="predicted"/>
<evidence type="ECO:0000313" key="5">
    <source>
        <dbReference type="Proteomes" id="UP000199651"/>
    </source>
</evidence>
<evidence type="ECO:0000256" key="2">
    <source>
        <dbReference type="PROSITE-ProRule" id="PRU00335"/>
    </source>
</evidence>
<dbReference type="Proteomes" id="UP000199651">
    <property type="component" value="Unassembled WGS sequence"/>
</dbReference>
<dbReference type="Gene3D" id="1.10.357.10">
    <property type="entry name" value="Tetracycline Repressor, domain 2"/>
    <property type="match status" value="1"/>
</dbReference>